<dbReference type="PROSITE" id="PS50835">
    <property type="entry name" value="IG_LIKE"/>
    <property type="match status" value="1"/>
</dbReference>
<organism evidence="5 6">
    <name type="scientific">Poecilia reticulata</name>
    <name type="common">Guppy</name>
    <name type="synonym">Acanthophacelus reticulatus</name>
    <dbReference type="NCBI Taxonomy" id="8081"/>
    <lineage>
        <taxon>Eukaryota</taxon>
        <taxon>Metazoa</taxon>
        <taxon>Chordata</taxon>
        <taxon>Craniata</taxon>
        <taxon>Vertebrata</taxon>
        <taxon>Euteleostomi</taxon>
        <taxon>Actinopterygii</taxon>
        <taxon>Neopterygii</taxon>
        <taxon>Teleostei</taxon>
        <taxon>Neoteleostei</taxon>
        <taxon>Acanthomorphata</taxon>
        <taxon>Ovalentaria</taxon>
        <taxon>Atherinomorphae</taxon>
        <taxon>Cyprinodontiformes</taxon>
        <taxon>Poeciliidae</taxon>
        <taxon>Poeciliinae</taxon>
        <taxon>Poecilia</taxon>
    </lineage>
</organism>
<keyword evidence="6" id="KW-1185">Reference proteome</keyword>
<dbReference type="GO" id="GO:0019814">
    <property type="term" value="C:immunoglobulin complex"/>
    <property type="evidence" value="ECO:0007669"/>
    <property type="project" value="UniProtKB-KW"/>
</dbReference>
<proteinExistence type="predicted"/>
<feature type="domain" description="Ig-like" evidence="4">
    <location>
        <begin position="29"/>
        <end position="120"/>
    </location>
</feature>
<evidence type="ECO:0000256" key="2">
    <source>
        <dbReference type="ARBA" id="ARBA00023130"/>
    </source>
</evidence>
<keyword evidence="3" id="KW-1280">Immunoglobulin</keyword>
<dbReference type="GO" id="GO:0005576">
    <property type="term" value="C:extracellular region"/>
    <property type="evidence" value="ECO:0007669"/>
    <property type="project" value="UniProtKB-ARBA"/>
</dbReference>
<dbReference type="InterPro" id="IPR007110">
    <property type="entry name" value="Ig-like_dom"/>
</dbReference>
<dbReference type="SMART" id="SM00406">
    <property type="entry name" value="IGv"/>
    <property type="match status" value="1"/>
</dbReference>
<evidence type="ECO:0000313" key="5">
    <source>
        <dbReference type="Ensembl" id="ENSPREP00000024884.1"/>
    </source>
</evidence>
<reference evidence="6" key="1">
    <citation type="submission" date="2013-11" db="EMBL/GenBank/DDBJ databases">
        <title>The genomic landscape of the Guanapo guppy.</title>
        <authorList>
            <person name="Kuenstner A."/>
            <person name="Dreyer C."/>
        </authorList>
    </citation>
    <scope>NUCLEOTIDE SEQUENCE</scope>
    <source>
        <strain evidence="6">Guanapo</strain>
    </source>
</reference>
<sequence>LLLSLILERIISTVLPIMSFETILSRARPRSTTQQTSVTVQPGQRLTINCQVSYSVGSYMTHWIRQPTGKGLEWIGTSCDGCSPIFKDSLKNKFSITFISSSNTVTLNGQNMQPEDSAVYYFSGFFSDSKKKSGRKGFGQQNKTLQKYRRLLEATSDSSH</sequence>
<protein>
    <recommendedName>
        <fullName evidence="4">Ig-like domain-containing protein</fullName>
    </recommendedName>
</protein>
<evidence type="ECO:0000256" key="3">
    <source>
        <dbReference type="ARBA" id="ARBA00043265"/>
    </source>
</evidence>
<reference evidence="5" key="3">
    <citation type="submission" date="2025-09" db="UniProtKB">
        <authorList>
            <consortium name="Ensembl"/>
        </authorList>
    </citation>
    <scope>IDENTIFICATION</scope>
    <source>
        <strain evidence="5">Guanapo</strain>
    </source>
</reference>
<dbReference type="Pfam" id="PF07686">
    <property type="entry name" value="V-set"/>
    <property type="match status" value="1"/>
</dbReference>
<accession>A0A3P9PSY3</accession>
<keyword evidence="2" id="KW-1064">Adaptive immunity</keyword>
<dbReference type="Ensembl" id="ENSPRET00000025132.1">
    <property type="protein sequence ID" value="ENSPREP00000024884.1"/>
    <property type="gene ID" value="ENSPREG00000016802.1"/>
</dbReference>
<dbReference type="InterPro" id="IPR036179">
    <property type="entry name" value="Ig-like_dom_sf"/>
</dbReference>
<dbReference type="Proteomes" id="UP000242638">
    <property type="component" value="Unassembled WGS sequence"/>
</dbReference>
<dbReference type="InterPro" id="IPR013106">
    <property type="entry name" value="Ig_V-set"/>
</dbReference>
<dbReference type="SUPFAM" id="SSF48726">
    <property type="entry name" value="Immunoglobulin"/>
    <property type="match status" value="1"/>
</dbReference>
<dbReference type="Gene3D" id="2.60.40.10">
    <property type="entry name" value="Immunoglobulins"/>
    <property type="match status" value="1"/>
</dbReference>
<dbReference type="PANTHER" id="PTHR23266">
    <property type="entry name" value="IMMUNOGLOBULIN HEAVY CHAIN"/>
    <property type="match status" value="1"/>
</dbReference>
<dbReference type="AlphaFoldDB" id="A0A3P9PSY3"/>
<dbReference type="InterPro" id="IPR050199">
    <property type="entry name" value="IgHV"/>
</dbReference>
<evidence type="ECO:0000259" key="4">
    <source>
        <dbReference type="PROSITE" id="PS50835"/>
    </source>
</evidence>
<evidence type="ECO:0000313" key="6">
    <source>
        <dbReference type="Proteomes" id="UP000242638"/>
    </source>
</evidence>
<dbReference type="GO" id="GO:0002250">
    <property type="term" value="P:adaptive immune response"/>
    <property type="evidence" value="ECO:0007669"/>
    <property type="project" value="UniProtKB-KW"/>
</dbReference>
<dbReference type="GeneTree" id="ENSGT01020000230358"/>
<keyword evidence="1" id="KW-0391">Immunity</keyword>
<name>A0A3P9PSY3_POERE</name>
<dbReference type="InterPro" id="IPR013783">
    <property type="entry name" value="Ig-like_fold"/>
</dbReference>
<reference evidence="5" key="2">
    <citation type="submission" date="2025-08" db="UniProtKB">
        <authorList>
            <consortium name="Ensembl"/>
        </authorList>
    </citation>
    <scope>IDENTIFICATION</scope>
    <source>
        <strain evidence="5">Guanapo</strain>
    </source>
</reference>
<evidence type="ECO:0000256" key="1">
    <source>
        <dbReference type="ARBA" id="ARBA00022859"/>
    </source>
</evidence>